<dbReference type="RefSeq" id="WP_152126429.1">
    <property type="nucleotide sequence ID" value="NZ_WELI01000011.1"/>
</dbReference>
<protein>
    <submittedName>
        <fullName evidence="2">Uncharacterized protein</fullName>
    </submittedName>
</protein>
<evidence type="ECO:0000313" key="3">
    <source>
        <dbReference type="Proteomes" id="UP000488299"/>
    </source>
</evidence>
<accession>A0A7J5TU79</accession>
<dbReference type="EMBL" id="WELI01000011">
    <property type="protein sequence ID" value="KAB7727353.1"/>
    <property type="molecule type" value="Genomic_DNA"/>
</dbReference>
<keyword evidence="3" id="KW-1185">Reference proteome</keyword>
<dbReference type="Proteomes" id="UP000488299">
    <property type="component" value="Unassembled WGS sequence"/>
</dbReference>
<proteinExistence type="predicted"/>
<sequence length="130" mass="14877">MKSVTALCLGMLLLVGSLFPQTDVEEVFKLPGLVTHYQWHKQIAKGDIDIWQFLEMHYGLSSKHAKTDHEGVKIPLYNHLSAGFVFVLTPPQFVPARLESFLNWPSIHFTYENLYTFLRVAPLLQPPRLG</sequence>
<feature type="signal peptide" evidence="1">
    <location>
        <begin position="1"/>
        <end position="20"/>
    </location>
</feature>
<reference evidence="2 3" key="1">
    <citation type="submission" date="2019-10" db="EMBL/GenBank/DDBJ databases">
        <title>Rudanella paleaurantiibacter sp. nov., isolated from sludge.</title>
        <authorList>
            <person name="Xu S.Q."/>
        </authorList>
    </citation>
    <scope>NUCLEOTIDE SEQUENCE [LARGE SCALE GENOMIC DNA]</scope>
    <source>
        <strain evidence="2 3">HX-22-17</strain>
    </source>
</reference>
<gene>
    <name evidence="2" type="ORF">F5984_22275</name>
</gene>
<organism evidence="2 3">
    <name type="scientific">Rudanella paleaurantiibacter</name>
    <dbReference type="NCBI Taxonomy" id="2614655"/>
    <lineage>
        <taxon>Bacteria</taxon>
        <taxon>Pseudomonadati</taxon>
        <taxon>Bacteroidota</taxon>
        <taxon>Cytophagia</taxon>
        <taxon>Cytophagales</taxon>
        <taxon>Cytophagaceae</taxon>
        <taxon>Rudanella</taxon>
    </lineage>
</organism>
<evidence type="ECO:0000313" key="2">
    <source>
        <dbReference type="EMBL" id="KAB7727353.1"/>
    </source>
</evidence>
<evidence type="ECO:0000256" key="1">
    <source>
        <dbReference type="SAM" id="SignalP"/>
    </source>
</evidence>
<dbReference type="AlphaFoldDB" id="A0A7J5TU79"/>
<name>A0A7J5TU79_9BACT</name>
<keyword evidence="1" id="KW-0732">Signal</keyword>
<comment type="caution">
    <text evidence="2">The sequence shown here is derived from an EMBL/GenBank/DDBJ whole genome shotgun (WGS) entry which is preliminary data.</text>
</comment>
<feature type="chain" id="PRO_5029456692" evidence="1">
    <location>
        <begin position="21"/>
        <end position="130"/>
    </location>
</feature>